<dbReference type="GO" id="GO:0006633">
    <property type="term" value="P:fatty acid biosynthetic process"/>
    <property type="evidence" value="ECO:0007669"/>
    <property type="project" value="UniProtKB-UniRule"/>
</dbReference>
<evidence type="ECO:0000256" key="11">
    <source>
        <dbReference type="ARBA" id="ARBA00023315"/>
    </source>
</evidence>
<dbReference type="HAMAP" id="MF_01815">
    <property type="entry name" value="FabH"/>
    <property type="match status" value="1"/>
</dbReference>
<dbReference type="AlphaFoldDB" id="A0A858PXQ3"/>
<dbReference type="CDD" id="cd00830">
    <property type="entry name" value="KAS_III"/>
    <property type="match status" value="1"/>
</dbReference>
<dbReference type="UniPathway" id="UPA00094"/>
<dbReference type="Gene3D" id="3.40.47.10">
    <property type="match status" value="1"/>
</dbReference>
<evidence type="ECO:0000256" key="12">
    <source>
        <dbReference type="ARBA" id="ARBA00051096"/>
    </source>
</evidence>
<comment type="catalytic activity">
    <reaction evidence="12">
        <text>malonyl-[ACP] + acetyl-CoA + H(+) = 3-oxobutanoyl-[ACP] + CO2 + CoA</text>
        <dbReference type="Rhea" id="RHEA:12080"/>
        <dbReference type="Rhea" id="RHEA-COMP:9623"/>
        <dbReference type="Rhea" id="RHEA-COMP:9625"/>
        <dbReference type="ChEBI" id="CHEBI:15378"/>
        <dbReference type="ChEBI" id="CHEBI:16526"/>
        <dbReference type="ChEBI" id="CHEBI:57287"/>
        <dbReference type="ChEBI" id="CHEBI:57288"/>
        <dbReference type="ChEBI" id="CHEBI:78449"/>
        <dbReference type="ChEBI" id="CHEBI:78450"/>
        <dbReference type="EC" id="2.3.1.180"/>
    </reaction>
    <physiologicalReaction direction="left-to-right" evidence="12">
        <dbReference type="Rhea" id="RHEA:12081"/>
    </physiologicalReaction>
</comment>
<dbReference type="Proteomes" id="UP000500930">
    <property type="component" value="Chromosome"/>
</dbReference>
<organism evidence="16 17">
    <name type="scientific">Anaplasma platys</name>
    <dbReference type="NCBI Taxonomy" id="949"/>
    <lineage>
        <taxon>Bacteria</taxon>
        <taxon>Pseudomonadati</taxon>
        <taxon>Pseudomonadota</taxon>
        <taxon>Alphaproteobacteria</taxon>
        <taxon>Rickettsiales</taxon>
        <taxon>Anaplasmataceae</taxon>
        <taxon>Anaplasma</taxon>
    </lineage>
</organism>
<feature type="domain" description="Beta-ketoacyl-[acyl-carrier-protein] synthase III C-terminal" evidence="14">
    <location>
        <begin position="233"/>
        <end position="319"/>
    </location>
</feature>
<evidence type="ECO:0000256" key="13">
    <source>
        <dbReference type="HAMAP-Rule" id="MF_01815"/>
    </source>
</evidence>
<dbReference type="GO" id="GO:0044550">
    <property type="term" value="P:secondary metabolite biosynthetic process"/>
    <property type="evidence" value="ECO:0007669"/>
    <property type="project" value="TreeGrafter"/>
</dbReference>
<dbReference type="Pfam" id="PF08545">
    <property type="entry name" value="ACP_syn_III"/>
    <property type="match status" value="1"/>
</dbReference>
<feature type="active site" evidence="13">
    <location>
        <position position="277"/>
    </location>
</feature>
<evidence type="ECO:0000256" key="3">
    <source>
        <dbReference type="ARBA" id="ARBA00012333"/>
    </source>
</evidence>
<evidence type="ECO:0000259" key="15">
    <source>
        <dbReference type="Pfam" id="PF08545"/>
    </source>
</evidence>
<dbReference type="PANTHER" id="PTHR34069">
    <property type="entry name" value="3-OXOACYL-[ACYL-CARRIER-PROTEIN] SYNTHASE 3"/>
    <property type="match status" value="1"/>
</dbReference>
<evidence type="ECO:0000256" key="2">
    <source>
        <dbReference type="ARBA" id="ARBA00008642"/>
    </source>
</evidence>
<feature type="active site" evidence="13">
    <location>
        <position position="247"/>
    </location>
</feature>
<dbReference type="SUPFAM" id="SSF53901">
    <property type="entry name" value="Thiolase-like"/>
    <property type="match status" value="1"/>
</dbReference>
<dbReference type="Pfam" id="PF08541">
    <property type="entry name" value="ACP_syn_III_C"/>
    <property type="match status" value="1"/>
</dbReference>
<evidence type="ECO:0000313" key="17">
    <source>
        <dbReference type="Proteomes" id="UP000500930"/>
    </source>
</evidence>
<comment type="subunit">
    <text evidence="13">Homodimer.</text>
</comment>
<keyword evidence="6 13" id="KW-0808">Transferase</keyword>
<dbReference type="PANTHER" id="PTHR34069:SF2">
    <property type="entry name" value="BETA-KETOACYL-[ACYL-CARRIER-PROTEIN] SYNTHASE III"/>
    <property type="match status" value="1"/>
</dbReference>
<dbReference type="InterPro" id="IPR004655">
    <property type="entry name" value="FabH"/>
</dbReference>
<dbReference type="InterPro" id="IPR013751">
    <property type="entry name" value="ACP_syn_III_N"/>
</dbReference>
<evidence type="ECO:0000259" key="14">
    <source>
        <dbReference type="Pfam" id="PF08541"/>
    </source>
</evidence>
<comment type="pathway">
    <text evidence="1 13">Lipid metabolism; fatty acid biosynthesis.</text>
</comment>
<evidence type="ECO:0000256" key="5">
    <source>
        <dbReference type="ARBA" id="ARBA00022516"/>
    </source>
</evidence>
<evidence type="ECO:0000256" key="9">
    <source>
        <dbReference type="ARBA" id="ARBA00023160"/>
    </source>
</evidence>
<keyword evidence="8 13" id="KW-0443">Lipid metabolism</keyword>
<gene>
    <name evidence="13 16" type="primary">fabH</name>
    <name evidence="16" type="ORF">ANPL_01370</name>
</gene>
<keyword evidence="9 13" id="KW-0275">Fatty acid biosynthesis</keyword>
<comment type="domain">
    <text evidence="13">The last Arg residue of the ACP-binding site is essential for the weak association between ACP/AcpP and FabH.</text>
</comment>
<evidence type="ECO:0000256" key="7">
    <source>
        <dbReference type="ARBA" id="ARBA00022832"/>
    </source>
</evidence>
<dbReference type="FunFam" id="3.40.47.10:FF:000004">
    <property type="entry name" value="3-oxoacyl-[acyl-carrier-protein] synthase 3"/>
    <property type="match status" value="1"/>
</dbReference>
<dbReference type="NCBIfam" id="TIGR00747">
    <property type="entry name" value="fabH"/>
    <property type="match status" value="1"/>
</dbReference>
<feature type="region of interest" description="ACP-binding" evidence="13">
    <location>
        <begin position="248"/>
        <end position="252"/>
    </location>
</feature>
<comment type="function">
    <text evidence="13">Catalyzes the condensation reaction of fatty acid synthesis by the addition to an acyl acceptor of two carbons from malonyl-ACP. Catalyzes the first condensation reaction which initiates fatty acid synthesis and may therefore play a role in governing the total rate of fatty acid production. Possesses both acetoacetyl-ACP synthase and acetyl transacylase activities. Its substrate specificity determines the biosynthesis of branched-chain and/or straight-chain of fatty acids.</text>
</comment>
<comment type="subcellular location">
    <subcellularLocation>
        <location evidence="13">Cytoplasm</location>
    </subcellularLocation>
</comment>
<reference evidence="16 17" key="1">
    <citation type="journal article" date="2020" name="Pathogens">
        <title>First Whole Genome Sequence of Anaplasma platys, an Obligate Intracellular Rickettsial Pathogen of Dogs.</title>
        <authorList>
            <person name="Llanes A."/>
            <person name="Rajeev S."/>
        </authorList>
    </citation>
    <scope>NUCLEOTIDE SEQUENCE [LARGE SCALE GENOMIC DNA]</scope>
    <source>
        <strain evidence="16 17">S3</strain>
    </source>
</reference>
<keyword evidence="11 13" id="KW-0012">Acyltransferase</keyword>
<keyword evidence="10 13" id="KW-0511">Multifunctional enzyme</keyword>
<comment type="similarity">
    <text evidence="2 13">Belongs to the thiolase-like superfamily. FabH family.</text>
</comment>
<protein>
    <recommendedName>
        <fullName evidence="3 13">Beta-ketoacyl-[acyl-carrier-protein] synthase III</fullName>
        <shortName evidence="13">Beta-ketoacyl-ACP synthase III</shortName>
        <shortName evidence="13">KAS III</shortName>
        <ecNumber evidence="3 13">2.3.1.180</ecNumber>
    </recommendedName>
    <alternativeName>
        <fullName evidence="13">3-oxoacyl-[acyl-carrier-protein] synthase 3</fullName>
    </alternativeName>
    <alternativeName>
        <fullName evidence="13">3-oxoacyl-[acyl-carrier-protein] synthase III</fullName>
    </alternativeName>
</protein>
<dbReference type="EC" id="2.3.1.180" evidence="3 13"/>
<dbReference type="GO" id="GO:0004315">
    <property type="term" value="F:3-oxoacyl-[acyl-carrier-protein] synthase activity"/>
    <property type="evidence" value="ECO:0007669"/>
    <property type="project" value="InterPro"/>
</dbReference>
<keyword evidence="7 13" id="KW-0276">Fatty acid metabolism</keyword>
<dbReference type="InterPro" id="IPR016039">
    <property type="entry name" value="Thiolase-like"/>
</dbReference>
<accession>A0A858PXQ3</accession>
<dbReference type="NCBIfam" id="NF006829">
    <property type="entry name" value="PRK09352.1"/>
    <property type="match status" value="1"/>
</dbReference>
<dbReference type="GO" id="GO:0033818">
    <property type="term" value="F:beta-ketoacyl-acyl-carrier-protein synthase III activity"/>
    <property type="evidence" value="ECO:0007669"/>
    <property type="project" value="UniProtKB-UniRule"/>
</dbReference>
<evidence type="ECO:0000256" key="4">
    <source>
        <dbReference type="ARBA" id="ARBA00022490"/>
    </source>
</evidence>
<proteinExistence type="inferred from homology"/>
<evidence type="ECO:0000313" key="16">
    <source>
        <dbReference type="EMBL" id="QJC27383.1"/>
    </source>
</evidence>
<dbReference type="EMBL" id="CP046391">
    <property type="protein sequence ID" value="QJC27383.1"/>
    <property type="molecule type" value="Genomic_DNA"/>
</dbReference>
<evidence type="ECO:0000256" key="6">
    <source>
        <dbReference type="ARBA" id="ARBA00022679"/>
    </source>
</evidence>
<feature type="active site" evidence="13">
    <location>
        <position position="113"/>
    </location>
</feature>
<keyword evidence="17" id="KW-1185">Reference proteome</keyword>
<evidence type="ECO:0000256" key="8">
    <source>
        <dbReference type="ARBA" id="ARBA00023098"/>
    </source>
</evidence>
<dbReference type="KEGG" id="aplt:ANPL_01370"/>
<keyword evidence="5 13" id="KW-0444">Lipid biosynthesis</keyword>
<keyword evidence="4 13" id="KW-0963">Cytoplasm</keyword>
<dbReference type="InterPro" id="IPR013747">
    <property type="entry name" value="ACP_syn_III_C"/>
</dbReference>
<feature type="domain" description="Beta-ketoacyl-[acyl-carrier-protein] synthase III N-terminal" evidence="15">
    <location>
        <begin position="107"/>
        <end position="187"/>
    </location>
</feature>
<name>A0A858PXQ3_9RICK</name>
<dbReference type="RefSeq" id="WP_169193029.1">
    <property type="nucleotide sequence ID" value="NZ_CP046391.1"/>
</dbReference>
<evidence type="ECO:0000256" key="1">
    <source>
        <dbReference type="ARBA" id="ARBA00005194"/>
    </source>
</evidence>
<dbReference type="GO" id="GO:0005737">
    <property type="term" value="C:cytoplasm"/>
    <property type="evidence" value="ECO:0007669"/>
    <property type="project" value="UniProtKB-SubCell"/>
</dbReference>
<sequence>MMRTVLCGVGAFLPQKVVTNDDLSLIVDTTDEWIFRRTGIRRRHIVAEDETTVYMAVKAAVDALDASGVTADTVDLIIVATSTPDKTLPSCAAAVQGRLGCRRAMVFDLNAACSGFVYSLAVVDGLIRTGHAKVALLIGAEAMSKIVDWHDRSTCVLFGDGAGACVLRGEETDNNAGIISTLLGADGALSEVLSTDGGVASTGTAGKIRMSGTVLFEHAILRQAASITELLNMNSVSIDDIDWFIPHQANIRIVESVAKRLGFPMEKIVLGIEDHANTSAASIPLAMKSGLDRGDIRKGQLVLLTSFGAGITWGSSLIRL</sequence>
<evidence type="ECO:0000256" key="10">
    <source>
        <dbReference type="ARBA" id="ARBA00023268"/>
    </source>
</evidence>